<name>A0A9D4KYG9_DREPO</name>
<dbReference type="EMBL" id="JAIWYP010000003">
    <property type="protein sequence ID" value="KAH3848013.1"/>
    <property type="molecule type" value="Genomic_DNA"/>
</dbReference>
<organism evidence="1 2">
    <name type="scientific">Dreissena polymorpha</name>
    <name type="common">Zebra mussel</name>
    <name type="synonym">Mytilus polymorpha</name>
    <dbReference type="NCBI Taxonomy" id="45954"/>
    <lineage>
        <taxon>Eukaryota</taxon>
        <taxon>Metazoa</taxon>
        <taxon>Spiralia</taxon>
        <taxon>Lophotrochozoa</taxon>
        <taxon>Mollusca</taxon>
        <taxon>Bivalvia</taxon>
        <taxon>Autobranchia</taxon>
        <taxon>Heteroconchia</taxon>
        <taxon>Euheterodonta</taxon>
        <taxon>Imparidentia</taxon>
        <taxon>Neoheterodontei</taxon>
        <taxon>Myida</taxon>
        <taxon>Dreissenoidea</taxon>
        <taxon>Dreissenidae</taxon>
        <taxon>Dreissena</taxon>
    </lineage>
</organism>
<reference evidence="1" key="1">
    <citation type="journal article" date="2019" name="bioRxiv">
        <title>The Genome of the Zebra Mussel, Dreissena polymorpha: A Resource for Invasive Species Research.</title>
        <authorList>
            <person name="McCartney M.A."/>
            <person name="Auch B."/>
            <person name="Kono T."/>
            <person name="Mallez S."/>
            <person name="Zhang Y."/>
            <person name="Obille A."/>
            <person name="Becker A."/>
            <person name="Abrahante J.E."/>
            <person name="Garbe J."/>
            <person name="Badalamenti J.P."/>
            <person name="Herman A."/>
            <person name="Mangelson H."/>
            <person name="Liachko I."/>
            <person name="Sullivan S."/>
            <person name="Sone E.D."/>
            <person name="Koren S."/>
            <person name="Silverstein K.A.T."/>
            <person name="Beckman K.B."/>
            <person name="Gohl D.M."/>
        </authorList>
    </citation>
    <scope>NUCLEOTIDE SEQUENCE</scope>
    <source>
        <strain evidence="1">Duluth1</strain>
        <tissue evidence="1">Whole animal</tissue>
    </source>
</reference>
<sequence>MVFSDSLQASYTARLQEIQEMRIEINLALDKLQNATLKEMNEKMDTLNASITINVDKCSAIVKDIERLSTTVTNLKNTNDELSFIAYQKSLDIINDSESFLCENSSESELTFIFQPDLDIVQFLSKLPGFGSIVYDKPLLPTCDKQDNLLHDSYITFTSVMGSERTIFMRASNSCHVHSKRSS</sequence>
<dbReference type="AlphaFoldDB" id="A0A9D4KYG9"/>
<protein>
    <submittedName>
        <fullName evidence="1">Uncharacterized protein</fullName>
    </submittedName>
</protein>
<proteinExistence type="predicted"/>
<accession>A0A9D4KYG9</accession>
<gene>
    <name evidence="1" type="ORF">DPMN_090350</name>
</gene>
<comment type="caution">
    <text evidence="1">The sequence shown here is derived from an EMBL/GenBank/DDBJ whole genome shotgun (WGS) entry which is preliminary data.</text>
</comment>
<reference evidence="1" key="2">
    <citation type="submission" date="2020-11" db="EMBL/GenBank/DDBJ databases">
        <authorList>
            <person name="McCartney M.A."/>
            <person name="Auch B."/>
            <person name="Kono T."/>
            <person name="Mallez S."/>
            <person name="Becker A."/>
            <person name="Gohl D.M."/>
            <person name="Silverstein K.A.T."/>
            <person name="Koren S."/>
            <person name="Bechman K.B."/>
            <person name="Herman A."/>
            <person name="Abrahante J.E."/>
            <person name="Garbe J."/>
        </authorList>
    </citation>
    <scope>NUCLEOTIDE SEQUENCE</scope>
    <source>
        <strain evidence="1">Duluth1</strain>
        <tissue evidence="1">Whole animal</tissue>
    </source>
</reference>
<keyword evidence="2" id="KW-1185">Reference proteome</keyword>
<dbReference type="Proteomes" id="UP000828390">
    <property type="component" value="Unassembled WGS sequence"/>
</dbReference>
<evidence type="ECO:0000313" key="1">
    <source>
        <dbReference type="EMBL" id="KAH3848013.1"/>
    </source>
</evidence>
<evidence type="ECO:0000313" key="2">
    <source>
        <dbReference type="Proteomes" id="UP000828390"/>
    </source>
</evidence>